<accession>A0AAW2IKG4</accession>
<organism evidence="2">
    <name type="scientific">Sesamum angustifolium</name>
    <dbReference type="NCBI Taxonomy" id="2727405"/>
    <lineage>
        <taxon>Eukaryota</taxon>
        <taxon>Viridiplantae</taxon>
        <taxon>Streptophyta</taxon>
        <taxon>Embryophyta</taxon>
        <taxon>Tracheophyta</taxon>
        <taxon>Spermatophyta</taxon>
        <taxon>Magnoliopsida</taxon>
        <taxon>eudicotyledons</taxon>
        <taxon>Gunneridae</taxon>
        <taxon>Pentapetalae</taxon>
        <taxon>asterids</taxon>
        <taxon>lamiids</taxon>
        <taxon>Lamiales</taxon>
        <taxon>Pedaliaceae</taxon>
        <taxon>Sesamum</taxon>
    </lineage>
</organism>
<reference evidence="2" key="2">
    <citation type="journal article" date="2024" name="Plant">
        <title>Genomic evolution and insights into agronomic trait innovations of Sesamum species.</title>
        <authorList>
            <person name="Miao H."/>
            <person name="Wang L."/>
            <person name="Qu L."/>
            <person name="Liu H."/>
            <person name="Sun Y."/>
            <person name="Le M."/>
            <person name="Wang Q."/>
            <person name="Wei S."/>
            <person name="Zheng Y."/>
            <person name="Lin W."/>
            <person name="Duan Y."/>
            <person name="Cao H."/>
            <person name="Xiong S."/>
            <person name="Wang X."/>
            <person name="Wei L."/>
            <person name="Li C."/>
            <person name="Ma Q."/>
            <person name="Ju M."/>
            <person name="Zhao R."/>
            <person name="Li G."/>
            <person name="Mu C."/>
            <person name="Tian Q."/>
            <person name="Mei H."/>
            <person name="Zhang T."/>
            <person name="Gao T."/>
            <person name="Zhang H."/>
        </authorList>
    </citation>
    <scope>NUCLEOTIDE SEQUENCE</scope>
    <source>
        <strain evidence="2">G01</strain>
    </source>
</reference>
<evidence type="ECO:0000313" key="2">
    <source>
        <dbReference type="EMBL" id="KAL0282198.1"/>
    </source>
</evidence>
<feature type="compositionally biased region" description="Basic and acidic residues" evidence="1">
    <location>
        <begin position="1"/>
        <end position="12"/>
    </location>
</feature>
<name>A0AAW2IKG4_9LAMI</name>
<dbReference type="EMBL" id="JACGWK010001838">
    <property type="protein sequence ID" value="KAL0282198.1"/>
    <property type="molecule type" value="Genomic_DNA"/>
</dbReference>
<gene>
    <name evidence="2" type="ORF">Sangu_2963400</name>
</gene>
<dbReference type="AlphaFoldDB" id="A0AAW2IKG4"/>
<comment type="caution">
    <text evidence="2">The sequence shown here is derived from an EMBL/GenBank/DDBJ whole genome shotgun (WGS) entry which is preliminary data.</text>
</comment>
<evidence type="ECO:0000256" key="1">
    <source>
        <dbReference type="SAM" id="MobiDB-lite"/>
    </source>
</evidence>
<proteinExistence type="predicted"/>
<sequence length="74" mass="7892">MFSKHLKDEHRAATTPPAIRSSKGTPSSSDQRGKRSAATLPGSSSKKLRPSPSAFPPNGSARFTSTPPPLFRET</sequence>
<reference evidence="2" key="1">
    <citation type="submission" date="2020-06" db="EMBL/GenBank/DDBJ databases">
        <authorList>
            <person name="Li T."/>
            <person name="Hu X."/>
            <person name="Zhang T."/>
            <person name="Song X."/>
            <person name="Zhang H."/>
            <person name="Dai N."/>
            <person name="Sheng W."/>
            <person name="Hou X."/>
            <person name="Wei L."/>
        </authorList>
    </citation>
    <scope>NUCLEOTIDE SEQUENCE</scope>
    <source>
        <strain evidence="2">G01</strain>
        <tissue evidence="2">Leaf</tissue>
    </source>
</reference>
<protein>
    <submittedName>
        <fullName evidence="2">Uncharacterized protein</fullName>
    </submittedName>
</protein>
<feature type="region of interest" description="Disordered" evidence="1">
    <location>
        <begin position="1"/>
        <end position="74"/>
    </location>
</feature>